<proteinExistence type="predicted"/>
<name>A0A2T3ACZ6_9PEZI</name>
<feature type="transmembrane region" description="Helical" evidence="1">
    <location>
        <begin position="58"/>
        <end position="80"/>
    </location>
</feature>
<organism evidence="2 3">
    <name type="scientific">Coniella lustricola</name>
    <dbReference type="NCBI Taxonomy" id="2025994"/>
    <lineage>
        <taxon>Eukaryota</taxon>
        <taxon>Fungi</taxon>
        <taxon>Dikarya</taxon>
        <taxon>Ascomycota</taxon>
        <taxon>Pezizomycotina</taxon>
        <taxon>Sordariomycetes</taxon>
        <taxon>Sordariomycetidae</taxon>
        <taxon>Diaporthales</taxon>
        <taxon>Schizoparmaceae</taxon>
        <taxon>Coniella</taxon>
    </lineage>
</organism>
<accession>A0A2T3ACZ6</accession>
<dbReference type="InParanoid" id="A0A2T3ACZ6"/>
<dbReference type="PROSITE" id="PS51257">
    <property type="entry name" value="PROKAR_LIPOPROTEIN"/>
    <property type="match status" value="1"/>
</dbReference>
<dbReference type="EMBL" id="KZ678410">
    <property type="protein sequence ID" value="PSR92089.1"/>
    <property type="molecule type" value="Genomic_DNA"/>
</dbReference>
<gene>
    <name evidence="2" type="ORF">BD289DRAFT_429427</name>
</gene>
<keyword evidence="1" id="KW-1133">Transmembrane helix</keyword>
<dbReference type="Proteomes" id="UP000241462">
    <property type="component" value="Unassembled WGS sequence"/>
</dbReference>
<dbReference type="AlphaFoldDB" id="A0A2T3ACZ6"/>
<evidence type="ECO:0000313" key="3">
    <source>
        <dbReference type="Proteomes" id="UP000241462"/>
    </source>
</evidence>
<protein>
    <submittedName>
        <fullName evidence="2">Uncharacterized protein</fullName>
    </submittedName>
</protein>
<keyword evidence="3" id="KW-1185">Reference proteome</keyword>
<reference evidence="2 3" key="1">
    <citation type="journal article" date="2018" name="Mycol. Prog.">
        <title>Coniella lustricola, a new species from submerged detritus.</title>
        <authorList>
            <person name="Raudabaugh D.B."/>
            <person name="Iturriaga T."/>
            <person name="Carver A."/>
            <person name="Mondo S."/>
            <person name="Pangilinan J."/>
            <person name="Lipzen A."/>
            <person name="He G."/>
            <person name="Amirebrahimi M."/>
            <person name="Grigoriev I.V."/>
            <person name="Miller A.N."/>
        </authorList>
    </citation>
    <scope>NUCLEOTIDE SEQUENCE [LARGE SCALE GENOMIC DNA]</scope>
    <source>
        <strain evidence="2 3">B22-T-1</strain>
    </source>
</reference>
<keyword evidence="1" id="KW-0472">Membrane</keyword>
<keyword evidence="1" id="KW-0812">Transmembrane</keyword>
<sequence length="103" mass="11320">MYGKLVGRCFTMWPVSHFLLLFCSLVACGCLLSSVSLPLLRSLCSSFPPFLLPLSSSLLAFLHLCFTASLCFSCAFCLFVQTTQTLSVHLIDAWVGIHCHLVS</sequence>
<evidence type="ECO:0000256" key="1">
    <source>
        <dbReference type="SAM" id="Phobius"/>
    </source>
</evidence>
<evidence type="ECO:0000313" key="2">
    <source>
        <dbReference type="EMBL" id="PSR92089.1"/>
    </source>
</evidence>